<reference evidence="2 3" key="1">
    <citation type="journal article" date="2018" name="Nat. Ecol. Evol.">
        <title>Pezizomycetes genomes reveal the molecular basis of ectomycorrhizal truffle lifestyle.</title>
        <authorList>
            <person name="Murat C."/>
            <person name="Payen T."/>
            <person name="Noel B."/>
            <person name="Kuo A."/>
            <person name="Morin E."/>
            <person name="Chen J."/>
            <person name="Kohler A."/>
            <person name="Krizsan K."/>
            <person name="Balestrini R."/>
            <person name="Da Silva C."/>
            <person name="Montanini B."/>
            <person name="Hainaut M."/>
            <person name="Levati E."/>
            <person name="Barry K.W."/>
            <person name="Belfiori B."/>
            <person name="Cichocki N."/>
            <person name="Clum A."/>
            <person name="Dockter R.B."/>
            <person name="Fauchery L."/>
            <person name="Guy J."/>
            <person name="Iotti M."/>
            <person name="Le Tacon F."/>
            <person name="Lindquist E.A."/>
            <person name="Lipzen A."/>
            <person name="Malagnac F."/>
            <person name="Mello A."/>
            <person name="Molinier V."/>
            <person name="Miyauchi S."/>
            <person name="Poulain J."/>
            <person name="Riccioni C."/>
            <person name="Rubini A."/>
            <person name="Sitrit Y."/>
            <person name="Splivallo R."/>
            <person name="Traeger S."/>
            <person name="Wang M."/>
            <person name="Zifcakova L."/>
            <person name="Wipf D."/>
            <person name="Zambonelli A."/>
            <person name="Paolocci F."/>
            <person name="Nowrousian M."/>
            <person name="Ottonello S."/>
            <person name="Baldrian P."/>
            <person name="Spatafora J.W."/>
            <person name="Henrissat B."/>
            <person name="Nagy L.G."/>
            <person name="Aury J.M."/>
            <person name="Wincker P."/>
            <person name="Grigoriev I.V."/>
            <person name="Bonfante P."/>
            <person name="Martin F.M."/>
        </authorList>
    </citation>
    <scope>NUCLEOTIDE SEQUENCE [LARGE SCALE GENOMIC DNA]</scope>
    <source>
        <strain evidence="2 3">RN42</strain>
    </source>
</reference>
<protein>
    <submittedName>
        <fullName evidence="2">Uncharacterized protein</fullName>
    </submittedName>
</protein>
<dbReference type="Proteomes" id="UP000275078">
    <property type="component" value="Unassembled WGS sequence"/>
</dbReference>
<accession>A0A3N4ISB1</accession>
<evidence type="ECO:0000313" key="3">
    <source>
        <dbReference type="Proteomes" id="UP000275078"/>
    </source>
</evidence>
<feature type="compositionally biased region" description="Polar residues" evidence="1">
    <location>
        <begin position="7"/>
        <end position="17"/>
    </location>
</feature>
<evidence type="ECO:0000313" key="2">
    <source>
        <dbReference type="EMBL" id="RPA87100.1"/>
    </source>
</evidence>
<keyword evidence="3" id="KW-1185">Reference proteome</keyword>
<gene>
    <name evidence="2" type="ORF">BJ508DRAFT_410659</name>
</gene>
<feature type="compositionally biased region" description="Low complexity" evidence="1">
    <location>
        <begin position="225"/>
        <end position="244"/>
    </location>
</feature>
<name>A0A3N4ISB1_ASCIM</name>
<proteinExistence type="predicted"/>
<dbReference type="AlphaFoldDB" id="A0A3N4ISB1"/>
<feature type="region of interest" description="Disordered" evidence="1">
    <location>
        <begin position="215"/>
        <end position="262"/>
    </location>
</feature>
<organism evidence="2 3">
    <name type="scientific">Ascobolus immersus RN42</name>
    <dbReference type="NCBI Taxonomy" id="1160509"/>
    <lineage>
        <taxon>Eukaryota</taxon>
        <taxon>Fungi</taxon>
        <taxon>Dikarya</taxon>
        <taxon>Ascomycota</taxon>
        <taxon>Pezizomycotina</taxon>
        <taxon>Pezizomycetes</taxon>
        <taxon>Pezizales</taxon>
        <taxon>Ascobolaceae</taxon>
        <taxon>Ascobolus</taxon>
    </lineage>
</organism>
<sequence length="566" mass="64542">MPVFSVPRTSTAPNHPTNRPCPMRPLNPHRMKPFYAHSPRPVRSQRITFYDLPFEIHLMIYGHVLGKDMQKMPYVDDYDDEAEEEEAMMAEVMESYLYGANQDESDMDDLAEDVEVGVGGLTMEELQEVHEMAMVGNLDDSDGDGGDEDMLGFDEVEAMEAEWQAQMETADAWAQAQGAIAELTESQMVADEETATSDLSESEHEVPGFIDVDADVDDESDLDGSESGVESSSDTGSDSNSQNDDVSDGGPGAFKLPPGDTFDEMMDNFVTDLIDKPTPSTPPEPLSPEATEELKEELLASLKALITHHPELGPACLRGFRKLLREKRKRAPPMNAFKILFEAQKRLNWEPWVLPERYLNTDDIWGQLSLLRASRHINHNFAPLLIPYLVRQTIELYGHEVKRQSPYTFDLIKSDLAGDRDATYARRNRRLLHWQHLSRQPTRAELEWDEYEQEAYKDGWLDFQGLPAGQTGMPWADIWQFVAMILTTCHDQSVMGHFLEGYVKGLKEYQGGRWFGWVRRDVISVLVEEVKMDPWVEDLLRKEFVIKGMRQRTLDEFVKKVETVKV</sequence>
<evidence type="ECO:0000256" key="1">
    <source>
        <dbReference type="SAM" id="MobiDB-lite"/>
    </source>
</evidence>
<feature type="compositionally biased region" description="Acidic residues" evidence="1">
    <location>
        <begin position="215"/>
        <end position="224"/>
    </location>
</feature>
<dbReference type="EMBL" id="ML119647">
    <property type="protein sequence ID" value="RPA87100.1"/>
    <property type="molecule type" value="Genomic_DNA"/>
</dbReference>
<feature type="region of interest" description="Disordered" evidence="1">
    <location>
        <begin position="1"/>
        <end position="26"/>
    </location>
</feature>